<dbReference type="RefSeq" id="WP_156672600.1">
    <property type="nucleotide sequence ID" value="NZ_CACRUI010000003.1"/>
</dbReference>
<evidence type="ECO:0000313" key="1">
    <source>
        <dbReference type="EMBL" id="VYT71863.1"/>
    </source>
</evidence>
<accession>A0A6N2Z053</accession>
<proteinExistence type="predicted"/>
<protein>
    <submittedName>
        <fullName evidence="1">Uncharacterized protein</fullName>
    </submittedName>
</protein>
<dbReference type="EMBL" id="CACRUI010000003">
    <property type="protein sequence ID" value="VYT71863.1"/>
    <property type="molecule type" value="Genomic_DNA"/>
</dbReference>
<sequence>MNVTLEDYLGNHAFCDCEGTNAAIFIEKAGTKYNLEKNDIDDFYGDYVHGAEVSIDGNEFGVWLRVVIELE</sequence>
<gene>
    <name evidence="1" type="ORF">SLLFYP71_00514</name>
</gene>
<organism evidence="1">
    <name type="scientific">Streptococcus lutetiensis</name>
    <dbReference type="NCBI Taxonomy" id="150055"/>
    <lineage>
        <taxon>Bacteria</taxon>
        <taxon>Bacillati</taxon>
        <taxon>Bacillota</taxon>
        <taxon>Bacilli</taxon>
        <taxon>Lactobacillales</taxon>
        <taxon>Streptococcaceae</taxon>
        <taxon>Streptococcus</taxon>
    </lineage>
</organism>
<name>A0A6N2Z053_9STRE</name>
<dbReference type="AlphaFoldDB" id="A0A6N2Z053"/>
<reference evidence="1" key="1">
    <citation type="submission" date="2019-11" db="EMBL/GenBank/DDBJ databases">
        <authorList>
            <person name="Feng L."/>
        </authorList>
    </citation>
    <scope>NUCLEOTIDE SEQUENCE</scope>
    <source>
        <strain evidence="1">SLutetiensisLFYP71</strain>
    </source>
</reference>